<gene>
    <name evidence="1" type="ORF">BGI42_02915</name>
</gene>
<name>A0A1D7XH92_9CLOT</name>
<keyword evidence="2" id="KW-1185">Reference proteome</keyword>
<dbReference type="KEGG" id="ctae:BGI42_02915"/>
<dbReference type="STRING" id="394958.BGI42_02915"/>
<sequence length="149" mass="17748">MVSIQTNKILEKYGMGIIKKENGKFILKKESSLSEKIPEWDNTTSTCEIYFMKRTDLQKISESEDYILESRHNDSPTIKEFIDIKEQIFFDGRVEINNGKFNIDIDAAYIPLEYDNKKFNNILNKIGYCVDNIEKRNENYSDYLYLWWD</sequence>
<protein>
    <submittedName>
        <fullName evidence="1">Uncharacterized protein</fullName>
    </submittedName>
</protein>
<dbReference type="RefSeq" id="WP_069678885.1">
    <property type="nucleotide sequence ID" value="NZ_CP017253.2"/>
</dbReference>
<organism evidence="1 2">
    <name type="scientific">Clostridium taeniosporum</name>
    <dbReference type="NCBI Taxonomy" id="394958"/>
    <lineage>
        <taxon>Bacteria</taxon>
        <taxon>Bacillati</taxon>
        <taxon>Bacillota</taxon>
        <taxon>Clostridia</taxon>
        <taxon>Eubacteriales</taxon>
        <taxon>Clostridiaceae</taxon>
        <taxon>Clostridium</taxon>
    </lineage>
</organism>
<proteinExistence type="predicted"/>
<dbReference type="Proteomes" id="UP000094652">
    <property type="component" value="Chromosome"/>
</dbReference>
<accession>A0A1D7XH92</accession>
<evidence type="ECO:0000313" key="1">
    <source>
        <dbReference type="EMBL" id="AOR22725.1"/>
    </source>
</evidence>
<evidence type="ECO:0000313" key="2">
    <source>
        <dbReference type="Proteomes" id="UP000094652"/>
    </source>
</evidence>
<reference evidence="2" key="1">
    <citation type="submission" date="2016-09" db="EMBL/GenBank/DDBJ databases">
        <title>Genomics of Clostridium taeniosporum, an organism which forms endospores with ribbon-like appendages.</title>
        <authorList>
            <person name="Walker J.R."/>
        </authorList>
    </citation>
    <scope>NUCLEOTIDE SEQUENCE [LARGE SCALE GENOMIC DNA]</scope>
    <source>
        <strain evidence="2">1/k</strain>
    </source>
</reference>
<dbReference type="AlphaFoldDB" id="A0A1D7XH92"/>
<dbReference type="EMBL" id="CP017253">
    <property type="protein sequence ID" value="AOR22725.1"/>
    <property type="molecule type" value="Genomic_DNA"/>
</dbReference>